<protein>
    <submittedName>
        <fullName evidence="2">DUF308 domain-containing protein</fullName>
    </submittedName>
</protein>
<keyword evidence="1" id="KW-1133">Transmembrane helix</keyword>
<dbReference type="InterPro" id="IPR005325">
    <property type="entry name" value="DUF308_memb"/>
</dbReference>
<feature type="transmembrane region" description="Helical" evidence="1">
    <location>
        <begin position="36"/>
        <end position="53"/>
    </location>
</feature>
<sequence length="176" mass="19467">MDTQKQNRGFNWSSLILGVLFIIVALLSFQDPVGNLVAIVIVIGAFAIIKGIYEIFVRNKVKELTGYQSKMPIVIGIIDIIIGVLLLFNIGVGVITLPFIFAFWFLFDSILGLVTAGSARAFSNGYYWFTVIINIIGILLGIFLLFNPLSSVLTLSFLVGAYFMLVGITEIIYAFR</sequence>
<proteinExistence type="predicted"/>
<evidence type="ECO:0000313" key="3">
    <source>
        <dbReference type="Proteomes" id="UP000664601"/>
    </source>
</evidence>
<feature type="transmembrane region" description="Helical" evidence="1">
    <location>
        <begin position="12"/>
        <end position="30"/>
    </location>
</feature>
<dbReference type="EMBL" id="JAFREM010000011">
    <property type="protein sequence ID" value="MBO1305787.1"/>
    <property type="molecule type" value="Genomic_DNA"/>
</dbReference>
<dbReference type="PANTHER" id="PTHR34989">
    <property type="entry name" value="PROTEIN HDED"/>
    <property type="match status" value="1"/>
</dbReference>
<dbReference type="Proteomes" id="UP000664601">
    <property type="component" value="Unassembled WGS sequence"/>
</dbReference>
<feature type="transmembrane region" description="Helical" evidence="1">
    <location>
        <begin position="73"/>
        <end position="95"/>
    </location>
</feature>
<dbReference type="InterPro" id="IPR052712">
    <property type="entry name" value="Acid_resist_chaperone_HdeD"/>
</dbReference>
<comment type="caution">
    <text evidence="2">The sequence shown here is derived from an EMBL/GenBank/DDBJ whole genome shotgun (WGS) entry which is preliminary data.</text>
</comment>
<dbReference type="PANTHER" id="PTHR34989:SF1">
    <property type="entry name" value="PROTEIN HDED"/>
    <property type="match status" value="1"/>
</dbReference>
<evidence type="ECO:0000256" key="1">
    <source>
        <dbReference type="SAM" id="Phobius"/>
    </source>
</evidence>
<feature type="transmembrane region" description="Helical" evidence="1">
    <location>
        <begin position="126"/>
        <end position="146"/>
    </location>
</feature>
<keyword evidence="1" id="KW-0472">Membrane</keyword>
<gene>
    <name evidence="2" type="ORF">JZO70_06435</name>
</gene>
<evidence type="ECO:0000313" key="2">
    <source>
        <dbReference type="EMBL" id="MBO1305787.1"/>
    </source>
</evidence>
<organism evidence="2 3">
    <name type="scientific">Candidatus Enterococcus moelleringii</name>
    <dbReference type="NCBI Taxonomy" id="2815325"/>
    <lineage>
        <taxon>Bacteria</taxon>
        <taxon>Bacillati</taxon>
        <taxon>Bacillota</taxon>
        <taxon>Bacilli</taxon>
        <taxon>Lactobacillales</taxon>
        <taxon>Enterococcaceae</taxon>
        <taxon>Enterococcus</taxon>
    </lineage>
</organism>
<keyword evidence="3" id="KW-1185">Reference proteome</keyword>
<feature type="transmembrane region" description="Helical" evidence="1">
    <location>
        <begin position="152"/>
        <end position="175"/>
    </location>
</feature>
<keyword evidence="1" id="KW-0812">Transmembrane</keyword>
<dbReference type="Pfam" id="PF03729">
    <property type="entry name" value="DUF308"/>
    <property type="match status" value="1"/>
</dbReference>
<reference evidence="2 3" key="1">
    <citation type="submission" date="2021-03" db="EMBL/GenBank/DDBJ databases">
        <title>Enterococcal diversity collection.</title>
        <authorList>
            <person name="Gilmore M.S."/>
            <person name="Schwartzman J."/>
            <person name="Van Tyne D."/>
            <person name="Martin M."/>
            <person name="Earl A.M."/>
            <person name="Manson A.L."/>
            <person name="Straub T."/>
            <person name="Salamzade R."/>
            <person name="Saavedra J."/>
            <person name="Lebreton F."/>
            <person name="Prichula J."/>
            <person name="Schaufler K."/>
            <person name="Gaca A."/>
            <person name="Sgardioli B."/>
            <person name="Wagenaar J."/>
            <person name="Strong T."/>
        </authorList>
    </citation>
    <scope>NUCLEOTIDE SEQUENCE [LARGE SCALE GENOMIC DNA]</scope>
    <source>
        <strain evidence="2 3">669A</strain>
    </source>
</reference>
<name>A0ABS3L836_9ENTE</name>
<accession>A0ABS3L836</accession>
<dbReference type="RefSeq" id="WP_207672724.1">
    <property type="nucleotide sequence ID" value="NZ_JAFREM010000011.1"/>
</dbReference>
<feature type="transmembrane region" description="Helical" evidence="1">
    <location>
        <begin position="101"/>
        <end position="119"/>
    </location>
</feature>